<dbReference type="OrthoDB" id="2688093at2759"/>
<feature type="compositionally biased region" description="Low complexity" evidence="1">
    <location>
        <begin position="200"/>
        <end position="218"/>
    </location>
</feature>
<feature type="region of interest" description="Disordered" evidence="1">
    <location>
        <begin position="1"/>
        <end position="21"/>
    </location>
</feature>
<gene>
    <name evidence="2" type="ORF">SERLADRAFT_404671</name>
</gene>
<dbReference type="Proteomes" id="UP000008064">
    <property type="component" value="Unassembled WGS sequence"/>
</dbReference>
<feature type="compositionally biased region" description="Polar residues" evidence="1">
    <location>
        <begin position="165"/>
        <end position="184"/>
    </location>
</feature>
<feature type="compositionally biased region" description="Polar residues" evidence="1">
    <location>
        <begin position="10"/>
        <end position="21"/>
    </location>
</feature>
<sequence length="331" mass="35326">MDIEEGNGTGAQDNSSNNFITTNSAEGGDSLNFKTAFWPKVVLHLVPLFTKGPAKNATCYSSKWGRLHTKYNLVKPITNLSGIPWDDELGLNILDKGEIVWKELIMKNLVAKSFWKKGLTHFSTMHALLGGVPAKGTNVFHVPKVPKHAKAPKAPKAPKLPPSVNIRSNQPNTGASVTNTITTSPESFGGVKSWLGGVESPTSIRAPTTSSITTISSKRSARDATLSDDDVEDGATIISRTKSAGNRSRHSNKAPRNTAANTLSGLNNWLGEIIPIFKDFNSKLDIGLAPPASPVIAPLQTALVENRSTMSTTAACLCSQPMLIVVPLSPP</sequence>
<feature type="region of interest" description="Disordered" evidence="1">
    <location>
        <begin position="146"/>
        <end position="184"/>
    </location>
</feature>
<organism>
    <name type="scientific">Serpula lacrymans var. lacrymans (strain S7.9)</name>
    <name type="common">Dry rot fungus</name>
    <dbReference type="NCBI Taxonomy" id="578457"/>
    <lineage>
        <taxon>Eukaryota</taxon>
        <taxon>Fungi</taxon>
        <taxon>Dikarya</taxon>
        <taxon>Basidiomycota</taxon>
        <taxon>Agaricomycotina</taxon>
        <taxon>Agaricomycetes</taxon>
        <taxon>Agaricomycetidae</taxon>
        <taxon>Boletales</taxon>
        <taxon>Coniophorineae</taxon>
        <taxon>Serpulaceae</taxon>
        <taxon>Serpula</taxon>
    </lineage>
</organism>
<dbReference type="GeneID" id="18812431"/>
<evidence type="ECO:0000256" key="1">
    <source>
        <dbReference type="SAM" id="MobiDB-lite"/>
    </source>
</evidence>
<dbReference type="KEGG" id="sla:SERLADRAFT_404671"/>
<dbReference type="RefSeq" id="XP_007312431.1">
    <property type="nucleotide sequence ID" value="XM_007312369.1"/>
</dbReference>
<evidence type="ECO:0000313" key="2">
    <source>
        <dbReference type="EMBL" id="EGO30547.1"/>
    </source>
</evidence>
<dbReference type="AlphaFoldDB" id="F8NE19"/>
<feature type="region of interest" description="Disordered" evidence="1">
    <location>
        <begin position="199"/>
        <end position="259"/>
    </location>
</feature>
<protein>
    <recommendedName>
        <fullName evidence="3">Myb/SANT-like domain-containing protein</fullName>
    </recommendedName>
</protein>
<proteinExistence type="predicted"/>
<accession>F8NE19</accession>
<evidence type="ECO:0008006" key="3">
    <source>
        <dbReference type="Google" id="ProtNLM"/>
    </source>
</evidence>
<reference evidence="2" key="1">
    <citation type="submission" date="2011-04" db="EMBL/GenBank/DDBJ databases">
        <title>Evolution of plant cell wall degrading machinery underlies the functional diversity of forest fungi.</title>
        <authorList>
            <consortium name="US DOE Joint Genome Institute (JGI-PGF)"/>
            <person name="Eastwood D.C."/>
            <person name="Floudas D."/>
            <person name="Binder M."/>
            <person name="Majcherczyk A."/>
            <person name="Schneider P."/>
            <person name="Aerts A."/>
            <person name="Asiegbu F.O."/>
            <person name="Baker S.E."/>
            <person name="Barry K."/>
            <person name="Bendiksby M."/>
            <person name="Blumentritt M."/>
            <person name="Coutinho P.M."/>
            <person name="Cullen D."/>
            <person name="Cullen D."/>
            <person name="Gathman A."/>
            <person name="Goodell B."/>
            <person name="Henrissat B."/>
            <person name="Ihrmark K."/>
            <person name="Kauserud H."/>
            <person name="Kohler A."/>
            <person name="LaButti K."/>
            <person name="Lapidus A."/>
            <person name="Lavin J.L."/>
            <person name="Lee Y.-H."/>
            <person name="Lindquist E."/>
            <person name="Lilly W."/>
            <person name="Lucas S."/>
            <person name="Morin E."/>
            <person name="Murat C."/>
            <person name="Oguiza J.A."/>
            <person name="Park J."/>
            <person name="Pisabarro A.G."/>
            <person name="Riley R."/>
            <person name="Rosling A."/>
            <person name="Salamov A."/>
            <person name="Schmidt O."/>
            <person name="Schmutz J."/>
            <person name="Skrede I."/>
            <person name="Stenlid J."/>
            <person name="Wiebenga A."/>
            <person name="Xie X."/>
            <person name="Kues U."/>
            <person name="Hibbett D.S."/>
            <person name="Hoffmeister D."/>
            <person name="Hogberg N."/>
            <person name="Martin F."/>
            <person name="Grigoriev I.V."/>
            <person name="Watkinson S.C."/>
        </authorList>
    </citation>
    <scope>NUCLEOTIDE SEQUENCE</scope>
    <source>
        <strain evidence="2">S7.9</strain>
    </source>
</reference>
<dbReference type="HOGENOM" id="CLU_051727_0_0_1"/>
<dbReference type="EMBL" id="GL945428">
    <property type="protein sequence ID" value="EGO30547.1"/>
    <property type="molecule type" value="Genomic_DNA"/>
</dbReference>
<name>F8NE19_SERL9</name>